<dbReference type="Proteomes" id="UP000234865">
    <property type="component" value="Unassembled WGS sequence"/>
</dbReference>
<dbReference type="Proteomes" id="UP000663169">
    <property type="component" value="Chromosome"/>
</dbReference>
<sequence>MGKYQLDNKGQKSVGKFHEKNSTVGGKGINTKNATQAKIEALRAKMENKKNDKKA</sequence>
<evidence type="ECO:0000313" key="15">
    <source>
        <dbReference type="Proteomes" id="UP000053058"/>
    </source>
</evidence>
<dbReference type="Proteomes" id="UP000192067">
    <property type="component" value="Chromosome"/>
</dbReference>
<reference evidence="17 18" key="5">
    <citation type="journal article" date="2017" name="BMC Genomics">
        <title>Comparative and functional genomics of the Lactococcus lactis taxon; insights into evolution and niche adaptation.</title>
        <authorList>
            <person name="Kelleher P."/>
            <person name="Bottacini F."/>
            <person name="Mahony J."/>
            <person name="Kilcawley K.N."/>
            <person name="van Sinderen D."/>
        </authorList>
    </citation>
    <scope>NUCLEOTIDE SEQUENCE [LARGE SCALE GENOMIC DNA]</scope>
    <source>
        <strain evidence="3 18">275</strain>
        <strain evidence="5 19">UC06</strain>
        <strain evidence="4 17">UC11</strain>
    </source>
</reference>
<dbReference type="EMBL" id="LKLN01000009">
    <property type="protein sequence ID" value="KSU07684.1"/>
    <property type="molecule type" value="Genomic_DNA"/>
</dbReference>
<accession>A0A0B8QND8</accession>
<name>A0A0B8QND8_LACLL</name>
<evidence type="ECO:0000256" key="1">
    <source>
        <dbReference type="SAM" id="MobiDB-lite"/>
    </source>
</evidence>
<proteinExistence type="predicted"/>
<evidence type="ECO:0000313" key="12">
    <source>
        <dbReference type="EMBL" id="QRZ34015.1"/>
    </source>
</evidence>
<dbReference type="Proteomes" id="UP000053612">
    <property type="component" value="Unassembled WGS sequence"/>
</dbReference>
<organism evidence="6 13">
    <name type="scientific">Lactococcus lactis subsp. lactis</name>
    <name type="common">Streptococcus lactis</name>
    <dbReference type="NCBI Taxonomy" id="1360"/>
    <lineage>
        <taxon>Bacteria</taxon>
        <taxon>Bacillati</taxon>
        <taxon>Bacillota</taxon>
        <taxon>Bacilli</taxon>
        <taxon>Lactobacillales</taxon>
        <taxon>Streptococcaceae</taxon>
        <taxon>Lactococcus</taxon>
    </lineage>
</organism>
<evidence type="ECO:0000313" key="17">
    <source>
        <dbReference type="Proteomes" id="UP000192067"/>
    </source>
</evidence>
<gene>
    <name evidence="11" type="ORF">CYU10_001274</name>
    <name evidence="6" type="ORF">JCM5805K_2719</name>
    <name evidence="7" type="ORF">KF282_0480</name>
    <name evidence="12" type="ORF">LL223_0352</name>
    <name evidence="2" type="ORF">LL229_0363</name>
    <name evidence="3" type="ORF">LL275_0301</name>
    <name evidence="5" type="ORF">LLUC06_0331</name>
    <name evidence="4" type="ORF">LLUC11_0246</name>
    <name evidence="8" type="ORF">LMG9449_1149</name>
    <name evidence="9" type="ORF">M20_0213</name>
    <name evidence="10" type="ORF">N42_0197</name>
</gene>
<evidence type="ECO:0000313" key="3">
    <source>
        <dbReference type="EMBL" id="ARD97938.1"/>
    </source>
</evidence>
<dbReference type="AlphaFoldDB" id="A0A0B8QND8"/>
<dbReference type="EMBL" id="CP015902">
    <property type="protein sequence ID" value="ARE19878.1"/>
    <property type="molecule type" value="Genomic_DNA"/>
</dbReference>
<evidence type="ECO:0000313" key="18">
    <source>
        <dbReference type="Proteomes" id="UP000192085"/>
    </source>
</evidence>
<reference evidence="12" key="7">
    <citation type="journal article" date="2020" name="Mol. Microbiol.">
        <title>The CWPS Rubik's cube: Linking diversity of cell wall polysaccharide structures with the encoded biosynthetic machinery of selected Lactococcus lactis strains.</title>
        <authorList>
            <person name="Mahony J."/>
            <person name="Frantzen C."/>
            <person name="Vinogradov E."/>
            <person name="Sadovskaya I."/>
            <person name="Theodorou I."/>
            <person name="Kelleher P."/>
            <person name="Chapot-Chartier M.P."/>
            <person name="Cambillau C."/>
            <person name="Holo H."/>
            <person name="van Sinderen D."/>
        </authorList>
    </citation>
    <scope>NUCLEOTIDE SEQUENCE</scope>
    <source>
        <strain evidence="12">223</strain>
    </source>
</reference>
<evidence type="ECO:0000313" key="13">
    <source>
        <dbReference type="Proteomes" id="UP000031847"/>
    </source>
</evidence>
<evidence type="ECO:0000313" key="14">
    <source>
        <dbReference type="Proteomes" id="UP000052991"/>
    </source>
</evidence>
<dbReference type="SMR" id="A0A0B8QND8"/>
<reference evidence="7" key="6">
    <citation type="journal article" date="2017" name="Genome Announc.">
        <title>Draft Genome Sequences of 24 Lactococcus lactis Strains.</title>
        <authorList>
            <person name="Backus L."/>
            <person name="Wels M."/>
            <person name="Boekhorst J."/>
            <person name="Dijkstra A.R."/>
            <person name="Beerthuyzen M."/>
            <person name="Kelly W.J."/>
            <person name="Siezen R.J."/>
            <person name="van Hijum S.A."/>
            <person name="Bachmann H."/>
        </authorList>
    </citation>
    <scope>NUCLEOTIDE SEQUENCE</scope>
    <source>
        <strain evidence="7">KF282</strain>
        <strain evidence="8">LMG9447</strain>
        <strain evidence="9">M20</strain>
        <strain evidence="10">N42</strain>
    </source>
</reference>
<dbReference type="RefSeq" id="WP_003131184.1">
    <property type="nucleotide sequence ID" value="NZ_BAABQR010000003.1"/>
</dbReference>
<dbReference type="Proteomes" id="UP001055586">
    <property type="component" value="Chromosome"/>
</dbReference>
<dbReference type="GeneID" id="89634767"/>
<dbReference type="EMBL" id="CP015897">
    <property type="protein sequence ID" value="ARD97938.1"/>
    <property type="molecule type" value="Genomic_DNA"/>
</dbReference>
<dbReference type="EMBL" id="LKLS01000102">
    <property type="protein sequence ID" value="KSU18995.1"/>
    <property type="molecule type" value="Genomic_DNA"/>
</dbReference>
<dbReference type="EMBL" id="PKRZ01000001">
    <property type="protein sequence ID" value="PUA16172.1"/>
    <property type="molecule type" value="Genomic_DNA"/>
</dbReference>
<reference evidence="2" key="9">
    <citation type="submission" date="2023-09" db="EMBL/GenBank/DDBJ databases">
        <title>Complete Genomes and Methylome analysis of Lactococcus lactis subs lactis strains.</title>
        <authorList>
            <person name="Fomenkov A."/>
            <person name="McDonnell B."/>
            <person name="Sun L."/>
            <person name="Van Sinderen D."/>
            <person name="Roberts R.J."/>
        </authorList>
    </citation>
    <scope>NUCLEOTIDE SEQUENCE</scope>
    <source>
        <strain evidence="2">229</strain>
    </source>
</reference>
<feature type="region of interest" description="Disordered" evidence="1">
    <location>
        <begin position="1"/>
        <end position="31"/>
    </location>
</feature>
<dbReference type="Proteomes" id="UP000053058">
    <property type="component" value="Unassembled WGS sequence"/>
</dbReference>
<reference evidence="11" key="4">
    <citation type="submission" date="2016-08" db="EMBL/GenBank/DDBJ databases">
        <title>Genome-wide comparison reveals a probiotic strain Lactococcus lactis WFLU12 isolated from the gastrointestinal tract of olive flounder (Paralichythys olivaceus) harboring genes supporting probiotic action.</title>
        <authorList>
            <person name="Nguyen T.L."/>
        </authorList>
    </citation>
    <scope>NUCLEOTIDE SEQUENCE</scope>
    <source>
        <strain evidence="11">WFLU12</strain>
    </source>
</reference>
<evidence type="ECO:0000313" key="8">
    <source>
        <dbReference type="EMBL" id="KSU18995.1"/>
    </source>
</evidence>
<dbReference type="Proteomes" id="UP000031847">
    <property type="component" value="Unassembled WGS sequence"/>
</dbReference>
<evidence type="ECO:0000313" key="6">
    <source>
        <dbReference type="EMBL" id="GAM81595.1"/>
    </source>
</evidence>
<evidence type="ECO:0000313" key="19">
    <source>
        <dbReference type="Proteomes" id="UP000192095"/>
    </source>
</evidence>
<dbReference type="EMBL" id="BBSI01000040">
    <property type="protein sequence ID" value="GAM81595.1"/>
    <property type="molecule type" value="Genomic_DNA"/>
</dbReference>
<evidence type="ECO:0000313" key="2">
    <source>
        <dbReference type="EMBL" id="ARD95252.1"/>
    </source>
</evidence>
<dbReference type="Proteomes" id="UP000053719">
    <property type="component" value="Unassembled WGS sequence"/>
</dbReference>
<evidence type="ECO:0000313" key="16">
    <source>
        <dbReference type="Proteomes" id="UP000053719"/>
    </source>
</evidence>
<dbReference type="EMBL" id="CP015904">
    <property type="protein sequence ID" value="ARE12582.1"/>
    <property type="molecule type" value="Genomic_DNA"/>
</dbReference>
<evidence type="ECO:0000313" key="20">
    <source>
        <dbReference type="Proteomes" id="UP000234865"/>
    </source>
</evidence>
<reference evidence="5" key="8">
    <citation type="submission" date="2023-07" db="EMBL/GenBank/DDBJ databases">
        <authorList>
            <person name="McDonnell B."/>
        </authorList>
    </citation>
    <scope>NUCLEOTIDE SEQUENCE</scope>
    <source>
        <strain evidence="12">223</strain>
        <strain evidence="5">UC06</strain>
    </source>
</reference>
<evidence type="ECO:0000313" key="7">
    <source>
        <dbReference type="EMBL" id="KSU07684.1"/>
    </source>
</evidence>
<dbReference type="Proteomes" id="UP000192085">
    <property type="component" value="Chromosome"/>
</dbReference>
<evidence type="ECO:0000313" key="4">
    <source>
        <dbReference type="EMBL" id="ARE12582.1"/>
    </source>
</evidence>
<dbReference type="EMBL" id="CP031926">
    <property type="protein sequence ID" value="QRZ34015.1"/>
    <property type="molecule type" value="Genomic_DNA"/>
</dbReference>
<evidence type="ECO:0000313" key="9">
    <source>
        <dbReference type="EMBL" id="KSU23142.1"/>
    </source>
</evidence>
<protein>
    <submittedName>
        <fullName evidence="6">Uncharacterized conserved protein</fullName>
    </submittedName>
</protein>
<evidence type="ECO:0000313" key="5">
    <source>
        <dbReference type="EMBL" id="ARE19878.1"/>
    </source>
</evidence>
<reference evidence="14 15" key="2">
    <citation type="submission" date="2015-10" db="EMBL/GenBank/DDBJ databases">
        <title>Draft Genome Sequences of 11 Lactococcus lactis subspecies cremoris strains.</title>
        <authorList>
            <person name="Wels M."/>
            <person name="Backus L."/>
            <person name="Boekhorst J."/>
            <person name="Dijkstra A."/>
            <person name="Beerthuizen M."/>
            <person name="Kelly W."/>
            <person name="Siezen R."/>
            <person name="Bachmann H."/>
            <person name="Van Hijum S."/>
        </authorList>
    </citation>
    <scope>NUCLEOTIDE SEQUENCE [LARGE SCALE GENOMIC DNA]</scope>
    <source>
        <strain evidence="15">KF282</strain>
        <strain evidence="16">M20</strain>
        <strain evidence="14">N42</strain>
    </source>
</reference>
<dbReference type="Proteomes" id="UP000052991">
    <property type="component" value="Unassembled WGS sequence"/>
</dbReference>
<dbReference type="Proteomes" id="UP000192095">
    <property type="component" value="Chromosome"/>
</dbReference>
<dbReference type="EMBL" id="CP090823">
    <property type="protein sequence ID" value="ARD95252.1"/>
    <property type="molecule type" value="Genomic_DNA"/>
</dbReference>
<reference evidence="6 13" key="1">
    <citation type="submission" date="2015-01" db="EMBL/GenBank/DDBJ databases">
        <title>Lactococcus lactis subsp.lactis JCM 5805 whole genome shotgun sequence.</title>
        <authorList>
            <person name="Fujii T."/>
            <person name="Tomita Y."/>
            <person name="Ikushima S."/>
            <person name="Fujiwara D."/>
        </authorList>
    </citation>
    <scope>NUCLEOTIDE SEQUENCE [LARGE SCALE GENOMIC DNA]</scope>
    <source>
        <strain evidence="6 13">JCM 5805</strain>
    </source>
</reference>
<dbReference type="EMBL" id="LKLU01000007">
    <property type="protein sequence ID" value="KSU23142.1"/>
    <property type="molecule type" value="Genomic_DNA"/>
</dbReference>
<dbReference type="PATRIC" id="fig|1360.100.peg.192"/>
<evidence type="ECO:0000313" key="10">
    <source>
        <dbReference type="EMBL" id="KSU29811.1"/>
    </source>
</evidence>
<evidence type="ECO:0000313" key="11">
    <source>
        <dbReference type="EMBL" id="PUA16172.1"/>
    </source>
</evidence>
<reference evidence="20" key="3">
    <citation type="submission" date="2016-08" db="EMBL/GenBank/DDBJ databases">
        <title>Comparative genomics of Lactococcus lactis strain WFLU12 isolated from the gastrointestinal tract of wild olive flounder (Paralichythys olivaceus).</title>
        <authorList>
            <person name="Nguyen T.L."/>
            <person name="Kim D.-H."/>
        </authorList>
    </citation>
    <scope>NUCLEOTIDE SEQUENCE [LARGE SCALE GENOMIC DNA]</scope>
    <source>
        <strain evidence="20">WFLU12</strain>
    </source>
</reference>
<dbReference type="EMBL" id="LKLW01000008">
    <property type="protein sequence ID" value="KSU29811.1"/>
    <property type="molecule type" value="Genomic_DNA"/>
</dbReference>